<dbReference type="Gene3D" id="2.60.40.2970">
    <property type="match status" value="1"/>
</dbReference>
<comment type="catalytic activity">
    <reaction evidence="1 13">
        <text>Preferential cleavage of bonds with hydrophobic residues in P1'. Also 3-Asn-|-Gln-4 and 8-Gly-|-Ser-9 bonds in insulin B chain.</text>
        <dbReference type="EC" id="3.4.24.39"/>
    </reaction>
</comment>
<dbReference type="EMBL" id="FJUY01000030">
    <property type="protein sequence ID" value="CZT25770.1"/>
    <property type="molecule type" value="Genomic_DNA"/>
</dbReference>
<sequence>MTRRNTPLQIKLTPLSNSKVKASMTNMGSEGFNLFYTGSFLDSEAPIDRLIVHGTATRARFMGLLVQVSMKDPIETQFLPILPGQTIDTIIDMAELYDMEVSDRYTIQARGSLPFAELGSTRLTGLSLPYASNVISMDVDGAEAAKVPYAVLNLRQKRAELECSSERNAILKQARESCAMLAGNAAKAAQSGRLMQEYFKSTSDSVVSQVVQRFNAVAEECASNSAPSKSSVSCTDVNELCSKPGYIAYTNPSSNVITYCDIFYEGLGALTGQCGVQDQANTVVHETTHCPDVFSPYTLDYAYGPAVTNLNSDQAVLNADTYRMYAGAIFGNCSDS</sequence>
<dbReference type="GeneID" id="35606457"/>
<evidence type="ECO:0000313" key="14">
    <source>
        <dbReference type="EMBL" id="CZT25770.1"/>
    </source>
</evidence>
<dbReference type="Proteomes" id="UP000225277">
    <property type="component" value="Unassembled WGS sequence"/>
</dbReference>
<gene>
    <name evidence="14" type="ORF">RCC_11439</name>
</gene>
<dbReference type="PANTHER" id="PTHR37016">
    <property type="match status" value="1"/>
</dbReference>
<evidence type="ECO:0000256" key="9">
    <source>
        <dbReference type="ARBA" id="ARBA00023049"/>
    </source>
</evidence>
<evidence type="ECO:0000256" key="4">
    <source>
        <dbReference type="ARBA" id="ARBA00022685"/>
    </source>
</evidence>
<dbReference type="GO" id="GO:0005576">
    <property type="term" value="C:extracellular region"/>
    <property type="evidence" value="ECO:0007669"/>
    <property type="project" value="UniProtKB-SubCell"/>
</dbReference>
<feature type="binding site" evidence="12">
    <location>
        <position position="285"/>
    </location>
    <ligand>
        <name>Zn(2+)</name>
        <dbReference type="ChEBI" id="CHEBI:29105"/>
        <note>catalytic</note>
    </ligand>
</feature>
<comment type="cofactor">
    <cofactor evidence="12 13">
        <name>Zn(2+)</name>
        <dbReference type="ChEBI" id="CHEBI:29105"/>
    </cofactor>
    <text evidence="12 13">Binds 1 zinc ion per subunit.</text>
</comment>
<dbReference type="Pfam" id="PF02102">
    <property type="entry name" value="Peptidase_M35"/>
    <property type="match status" value="1"/>
</dbReference>
<keyword evidence="10" id="KW-0865">Zymogen</keyword>
<reference evidence="14 15" key="1">
    <citation type="submission" date="2016-03" db="EMBL/GenBank/DDBJ databases">
        <authorList>
            <person name="Ploux O."/>
        </authorList>
    </citation>
    <scope>NUCLEOTIDE SEQUENCE [LARGE SCALE GENOMIC DNA]</scope>
    <source>
        <strain evidence="14 15">URUG2</strain>
    </source>
</reference>
<feature type="binding site" evidence="12">
    <location>
        <position position="300"/>
    </location>
    <ligand>
        <name>Zn(2+)</name>
        <dbReference type="ChEBI" id="CHEBI:29105"/>
        <note>catalytic</note>
    </ligand>
</feature>
<dbReference type="OrthoDB" id="412874at2759"/>
<dbReference type="InterPro" id="IPR050414">
    <property type="entry name" value="Fungal_M35_metalloproteases"/>
</dbReference>
<comment type="function">
    <text evidence="13">Secreted metalloproteinase that allows assimilation of proteinaceous substrates. Shows high activities on basic nuclear substrates such as histone and protamine.</text>
</comment>
<protein>
    <recommendedName>
        <fullName evidence="13">Neutral protease 2</fullName>
        <ecNumber evidence="13">3.4.24.39</ecNumber>
    </recommendedName>
    <alternativeName>
        <fullName evidence="13">Deuterolysin</fullName>
    </alternativeName>
</protein>
<dbReference type="Gene3D" id="3.40.390.10">
    <property type="entry name" value="Collagenase (Catalytic Domain)"/>
    <property type="match status" value="1"/>
</dbReference>
<evidence type="ECO:0000256" key="11">
    <source>
        <dbReference type="PIRSR" id="PIRSR601384-1"/>
    </source>
</evidence>
<keyword evidence="4 13" id="KW-0165">Cleavage on pair of basic residues</keyword>
<comment type="subcellular location">
    <subcellularLocation>
        <location evidence="13">Secreted</location>
    </subcellularLocation>
</comment>
<evidence type="ECO:0000313" key="15">
    <source>
        <dbReference type="Proteomes" id="UP000225277"/>
    </source>
</evidence>
<evidence type="ECO:0000256" key="3">
    <source>
        <dbReference type="ARBA" id="ARBA00022670"/>
    </source>
</evidence>
<proteinExistence type="inferred from homology"/>
<dbReference type="GO" id="GO:0004222">
    <property type="term" value="F:metalloendopeptidase activity"/>
    <property type="evidence" value="ECO:0007669"/>
    <property type="project" value="InterPro"/>
</dbReference>
<evidence type="ECO:0000256" key="1">
    <source>
        <dbReference type="ARBA" id="ARBA00001187"/>
    </source>
</evidence>
<keyword evidence="3 13" id="KW-0645">Protease</keyword>
<evidence type="ECO:0000256" key="8">
    <source>
        <dbReference type="ARBA" id="ARBA00022833"/>
    </source>
</evidence>
<accession>A0A2D3VHY7</accession>
<keyword evidence="5 12" id="KW-0479">Metal-binding</keyword>
<evidence type="ECO:0000256" key="12">
    <source>
        <dbReference type="PIRSR" id="PIRSR601384-2"/>
    </source>
</evidence>
<evidence type="ECO:0000256" key="6">
    <source>
        <dbReference type="ARBA" id="ARBA00022729"/>
    </source>
</evidence>
<evidence type="ECO:0000256" key="2">
    <source>
        <dbReference type="ARBA" id="ARBA00010279"/>
    </source>
</evidence>
<evidence type="ECO:0000256" key="10">
    <source>
        <dbReference type="ARBA" id="ARBA00023145"/>
    </source>
</evidence>
<dbReference type="InterPro" id="IPR001384">
    <property type="entry name" value="Peptidase_M35"/>
</dbReference>
<dbReference type="STRING" id="112498.A0A2D3VHY7"/>
<comment type="similarity">
    <text evidence="2 13">Belongs to the peptidase M35 family.</text>
</comment>
<evidence type="ECO:0000256" key="7">
    <source>
        <dbReference type="ARBA" id="ARBA00022801"/>
    </source>
</evidence>
<evidence type="ECO:0000256" key="5">
    <source>
        <dbReference type="ARBA" id="ARBA00022723"/>
    </source>
</evidence>
<keyword evidence="6" id="KW-0732">Signal</keyword>
<dbReference type="SUPFAM" id="SSF55486">
    <property type="entry name" value="Metalloproteases ('zincins'), catalytic domain"/>
    <property type="match status" value="1"/>
</dbReference>
<evidence type="ECO:0000256" key="13">
    <source>
        <dbReference type="RuleBase" id="RU361126"/>
    </source>
</evidence>
<organism evidence="14 15">
    <name type="scientific">Ramularia collo-cygni</name>
    <dbReference type="NCBI Taxonomy" id="112498"/>
    <lineage>
        <taxon>Eukaryota</taxon>
        <taxon>Fungi</taxon>
        <taxon>Dikarya</taxon>
        <taxon>Ascomycota</taxon>
        <taxon>Pezizomycotina</taxon>
        <taxon>Dothideomycetes</taxon>
        <taxon>Dothideomycetidae</taxon>
        <taxon>Mycosphaerellales</taxon>
        <taxon>Mycosphaerellaceae</taxon>
        <taxon>Ramularia</taxon>
    </lineage>
</organism>
<dbReference type="PANTHER" id="PTHR37016:SF3">
    <property type="entry name" value="NEUTRAL PROTEASE 2-RELATED"/>
    <property type="match status" value="1"/>
</dbReference>
<feature type="active site" evidence="11">
    <location>
        <position position="286"/>
    </location>
</feature>
<dbReference type="GO" id="GO:0046872">
    <property type="term" value="F:metal ion binding"/>
    <property type="evidence" value="ECO:0007669"/>
    <property type="project" value="UniProtKB-KW"/>
</dbReference>
<dbReference type="EC" id="3.4.24.39" evidence="13"/>
<dbReference type="InterPro" id="IPR024079">
    <property type="entry name" value="MetalloPept_cat_dom_sf"/>
</dbReference>
<keyword evidence="13" id="KW-0964">Secreted</keyword>
<keyword evidence="9 13" id="KW-0482">Metalloprotease</keyword>
<dbReference type="RefSeq" id="XP_023632428.1">
    <property type="nucleotide sequence ID" value="XM_023776660.1"/>
</dbReference>
<dbReference type="AlphaFoldDB" id="A0A2D3VHY7"/>
<name>A0A2D3VHY7_9PEZI</name>
<keyword evidence="7 13" id="KW-0378">Hydrolase</keyword>
<dbReference type="CDD" id="cd11008">
    <property type="entry name" value="M35_deuterolysin_like"/>
    <property type="match status" value="1"/>
</dbReference>
<dbReference type="PRINTS" id="PR00768">
    <property type="entry name" value="DEUTEROLYSIN"/>
</dbReference>
<keyword evidence="8 12" id="KW-0862">Zinc</keyword>
<feature type="binding site" evidence="12">
    <location>
        <position position="289"/>
    </location>
    <ligand>
        <name>Zn(2+)</name>
        <dbReference type="ChEBI" id="CHEBI:29105"/>
        <note>catalytic</note>
    </ligand>
</feature>
<dbReference type="GO" id="GO:0006508">
    <property type="term" value="P:proteolysis"/>
    <property type="evidence" value="ECO:0007669"/>
    <property type="project" value="UniProtKB-KW"/>
</dbReference>
<keyword evidence="15" id="KW-1185">Reference proteome</keyword>